<reference evidence="3 4" key="1">
    <citation type="submission" date="2019-06" db="EMBL/GenBank/DDBJ databases">
        <title>Sequencing the genomes of 1000 actinobacteria strains.</title>
        <authorList>
            <person name="Klenk H.-P."/>
        </authorList>
    </citation>
    <scope>NUCLEOTIDE SEQUENCE [LARGE SCALE GENOMIC DNA]</scope>
    <source>
        <strain evidence="3 4">DSM 25218</strain>
    </source>
</reference>
<feature type="region of interest" description="Disordered" evidence="1">
    <location>
        <begin position="166"/>
        <end position="185"/>
    </location>
</feature>
<dbReference type="Proteomes" id="UP000320209">
    <property type="component" value="Unassembled WGS sequence"/>
</dbReference>
<protein>
    <submittedName>
        <fullName evidence="3">Uncharacterized protein</fullName>
    </submittedName>
</protein>
<feature type="compositionally biased region" description="Basic and acidic residues" evidence="1">
    <location>
        <begin position="169"/>
        <end position="179"/>
    </location>
</feature>
<dbReference type="RefSeq" id="WP_141778871.1">
    <property type="nucleotide sequence ID" value="NZ_VFOV01000001.1"/>
</dbReference>
<dbReference type="EMBL" id="VFOV01000001">
    <property type="protein sequence ID" value="TQL66684.1"/>
    <property type="molecule type" value="Genomic_DNA"/>
</dbReference>
<feature type="transmembrane region" description="Helical" evidence="2">
    <location>
        <begin position="43"/>
        <end position="65"/>
    </location>
</feature>
<keyword evidence="2" id="KW-0812">Transmembrane</keyword>
<dbReference type="OrthoDB" id="3781324at2"/>
<comment type="caution">
    <text evidence="3">The sequence shown here is derived from an EMBL/GenBank/DDBJ whole genome shotgun (WGS) entry which is preliminary data.</text>
</comment>
<evidence type="ECO:0000256" key="2">
    <source>
        <dbReference type="SAM" id="Phobius"/>
    </source>
</evidence>
<organism evidence="3 4">
    <name type="scientific">Nocardioides albertanoniae</name>
    <dbReference type="NCBI Taxonomy" id="1175486"/>
    <lineage>
        <taxon>Bacteria</taxon>
        <taxon>Bacillati</taxon>
        <taxon>Actinomycetota</taxon>
        <taxon>Actinomycetes</taxon>
        <taxon>Propionibacteriales</taxon>
        <taxon>Nocardioidaceae</taxon>
        <taxon>Nocardioides</taxon>
    </lineage>
</organism>
<name>A0A543A276_9ACTN</name>
<gene>
    <name evidence="3" type="ORF">FB381_0548</name>
</gene>
<feature type="transmembrane region" description="Helical" evidence="2">
    <location>
        <begin position="6"/>
        <end position="31"/>
    </location>
</feature>
<keyword evidence="4" id="KW-1185">Reference proteome</keyword>
<keyword evidence="2" id="KW-1133">Transmembrane helix</keyword>
<evidence type="ECO:0000256" key="1">
    <source>
        <dbReference type="SAM" id="MobiDB-lite"/>
    </source>
</evidence>
<keyword evidence="2" id="KW-0472">Membrane</keyword>
<proteinExistence type="predicted"/>
<accession>A0A543A276</accession>
<evidence type="ECO:0000313" key="4">
    <source>
        <dbReference type="Proteomes" id="UP000320209"/>
    </source>
</evidence>
<sequence>MGAGGAVLLLFVAAVLLIFIVIGVVVLVVAAGVGLSGRDARPLFWGGGIVLAVPVVFVVGVAVFAQVTGDPDTIELDLRDPVRLSSLPDDNESFPGMRDYDSDHVDLLLPGGRHFEADVDGVAVWSKDGYVTQVTFDRRARDAGEAQGLARAWERQLGETATVEVDPDYSDHGRVRGEVLADPTP</sequence>
<dbReference type="AlphaFoldDB" id="A0A543A276"/>
<evidence type="ECO:0000313" key="3">
    <source>
        <dbReference type="EMBL" id="TQL66684.1"/>
    </source>
</evidence>